<dbReference type="Gene3D" id="2.60.120.260">
    <property type="entry name" value="Galactose-binding domain-like"/>
    <property type="match status" value="1"/>
</dbReference>
<keyword evidence="2" id="KW-1185">Reference proteome</keyword>
<sequence length="2158" mass="239200">MNRILRYKKIIALFFLQLLGLQLLMPAAVHALTSGPSQPEMKGFEPVGTTDMVDLFSGDFTYNIPLLDVGGYPLNLAYHSGSGMDDEASWVGLGWSLTPGVINRQLRGLPDDFDGDKVEKEFNMKDNITTGLRLVASPEIFGSGKAPVSLNVGVFRNSYRGWGADVGVNATIGLTNNGAGSLTLGVNGNSQEGASVSANVNFSVQVQSQGNMDLMPGLSIGSSYNSRAGIKGLTLGASVDYRARENSSRKFDRSNMVSNETSFSFAAETYTPTSMAAFNNQSYTLSGSLGGVFWGVHAKVGFTGYHVRQSVASKYSSRKAYGFLHAEHGRRDINALMDFNREKDNPYNEAVPYLPIPVPTYDQFNVTNQQGSSQYRVFRNGSGIFFDPKSVDRNIDASLGVEVGAGAYFQAGLDLNGQSLITRTNKWEADNEYVGKGDFQEQGDNEPVFEPAYFKRVGEKVKADADYSASIRGDSVVGIGISLSGDRTRALSRFKEKGPGKDVTQPIRRNKRESRNHVFSYLTAGEASSYGLEKKIRNYPKNQLVLHCDDQLIQQTDRVNAYAKPHHISEVTITDDNGKRFIYGIPAYNRYQEEVSFSIDPSQGDRASGLAAYSSQDASTGNAKGRDNYFSKDVMPPYAHAYLLTGIVSNDYVDRTGDGISDDDAGMAVKFNYTKLEADFGWRTPFDKDKANFNESMLSDPRDDKASYVYGRKEIWYTHSIESKTMIALFVMGNREDALGVVSERGGKDTVHQQFLDRIELYSKSDLQQNGSQAVPVKTVHFEYDYSSCANVPNNSGAAVMRNGENINNAKGKLTLKKVYFTFGRNKKGFLTPYQFSYRQTVDGNLVSYGYKQADRWGMYKDNTANEGGLQNDVFPYAMQDKEQADKFAALWQLEKITLPSGGVIQVGYESDDYAYVQNKRAQQMCFVKGIDASGQASGLINAKELLVKLPQAVSSLQEMKDRYFEGMTSLYFRLYVNLDNAGHYEYVPGYGTVRNIRMVDGETAAIELQHTEGVHPAAIASWQFLRTNVPIYAYPGFETVNEPSGFQAAIKSLLGAVQRLGELTENFNTKAKRKSFGNSIDLSRSWVRLCSPGLAKLGGGNRVRSIRMTDNWQAMSGNNGADASYGQDYVYTTTAFYHGQEWTISSGVAAYEPMIGNDENPFRQPFPYTVKGAPLGLSMYSYMEAPLGESFFPAPGVGYSRVTVYNVGADDSRNRTGFTVSEFYTAKDFPVLVDNLPMERKPFKPHPLLKFLKVKIKAAVAVSQGYSIVVNDMHGKPRLEEVYKRGGVTPISSTRYFYKTENPLAGTQRLQNNVLLLGADGTLQDGRVGEDVELFTDMREQYTQNVGASLKLAFGAFPLFLFPGCYFYPGGGYNEEYREFRSTSTVKLVQRAGILYKVLRTQEGSAISTENIAWDAETGEVLLTRTQNEYDDPVYNFNYPAHWAYDGMGPAYRNVSVTIKGFSSDTTGRILTSVPPEVLLPGDELIAVNGSQQAWVMKGGDGAFRLVDKHGGFVAYTDATVKVMRSGRRNMQSMPIGTLAALRNPIKGGKIDISAFTQLIDAKANTYKEEWPVALRSISPDVTDVPQEELKCPLRYLSGLLYAVANPQLPFNQQYVSASERMYLNESYLFAGRQSNVTLKSIIDLHRSFGPPGASTGLEQLFTEPFFKSSLSGSLKFYVNTPRYRMKCGQKYFYFNTGDTITIGPYLLILKNVHPYFNDGLNGYDWPNSPSDAAYFEGNTDYRTDSTCGCDGAYGYNNYVPEKIELIAHRFVDISQDPLGCQVIPFCPSPLGSVVNPYTAGMLGNWRPWQQFVYHVPRVQEVQPNNMAKGATDIRRSGAYAAFTPFWTYDAATMKFAISGTPADPRWIIASEVTQYDARGQEVENKDALERYGSALFGYLDAVPVAVASNAQQHEIGFDGFEDYAFIKKCGVWPDSCSIEGHFDFRKQVWYGIPPNDTAAHSGKYSLKVSQPVTVTRAIPAPFTPVSFFRFDSAGHFIAMAENTCHGFYPTPGTRYIASVWIKSTAVNSTTSGILQVGANTSVEPVAVSQGAGPLVEGWRKVELVFTAPADAGIFTLTLDPKGGEAYFDDVRIHPYNSHLKSFVYNPSNMFLMAELDENNYATFYEYDDEGTLIRVKKETERGIMTLKENRSIYKKQ</sequence>
<dbReference type="Proteomes" id="UP000316778">
    <property type="component" value="Unassembled WGS sequence"/>
</dbReference>
<dbReference type="RefSeq" id="WP_145715910.1">
    <property type="nucleotide sequence ID" value="NZ_BAAAFY010000005.1"/>
</dbReference>
<proteinExistence type="predicted"/>
<reference evidence="1 2" key="1">
    <citation type="journal article" date="2013" name="Stand. Genomic Sci.">
        <title>Genomic Encyclopedia of Type Strains, Phase I: The one thousand microbial genomes (KMG-I) project.</title>
        <authorList>
            <person name="Kyrpides N.C."/>
            <person name="Woyke T."/>
            <person name="Eisen J.A."/>
            <person name="Garrity G."/>
            <person name="Lilburn T.G."/>
            <person name="Beck B.J."/>
            <person name="Whitman W.B."/>
            <person name="Hugenholtz P."/>
            <person name="Klenk H.P."/>
        </authorList>
    </citation>
    <scope>NUCLEOTIDE SEQUENCE [LARGE SCALE GENOMIC DNA]</scope>
    <source>
        <strain evidence="1 2">DSM 13484</strain>
    </source>
</reference>
<evidence type="ECO:0008006" key="3">
    <source>
        <dbReference type="Google" id="ProtNLM"/>
    </source>
</evidence>
<evidence type="ECO:0000313" key="2">
    <source>
        <dbReference type="Proteomes" id="UP000316778"/>
    </source>
</evidence>
<dbReference type="OrthoDB" id="9814627at2"/>
<protein>
    <recommendedName>
        <fullName evidence="3">PA14 domain-containing protein</fullName>
    </recommendedName>
</protein>
<gene>
    <name evidence="1" type="ORF">LX66_3505</name>
</gene>
<organism evidence="1 2">
    <name type="scientific">Chitinophaga japonensis</name>
    <name type="common">Flexibacter japonensis</name>
    <dbReference type="NCBI Taxonomy" id="104662"/>
    <lineage>
        <taxon>Bacteria</taxon>
        <taxon>Pseudomonadati</taxon>
        <taxon>Bacteroidota</taxon>
        <taxon>Chitinophagia</taxon>
        <taxon>Chitinophagales</taxon>
        <taxon>Chitinophagaceae</taxon>
        <taxon>Chitinophaga</taxon>
    </lineage>
</organism>
<name>A0A562SYI3_CHIJA</name>
<dbReference type="EMBL" id="VLLG01000004">
    <property type="protein sequence ID" value="TWI86253.1"/>
    <property type="molecule type" value="Genomic_DNA"/>
</dbReference>
<evidence type="ECO:0000313" key="1">
    <source>
        <dbReference type="EMBL" id="TWI86253.1"/>
    </source>
</evidence>
<comment type="caution">
    <text evidence="1">The sequence shown here is derived from an EMBL/GenBank/DDBJ whole genome shotgun (WGS) entry which is preliminary data.</text>
</comment>
<accession>A0A562SYI3</accession>